<proteinExistence type="predicted"/>
<evidence type="ECO:0000313" key="1">
    <source>
        <dbReference type="EMBL" id="JAC68480.1"/>
    </source>
</evidence>
<gene>
    <name evidence="1" type="ORF">TSPGSL018_8615</name>
</gene>
<organism evidence="1">
    <name type="scientific">Tetraselmis sp. GSL018</name>
    <dbReference type="NCBI Taxonomy" id="582737"/>
    <lineage>
        <taxon>Eukaryota</taxon>
        <taxon>Viridiplantae</taxon>
        <taxon>Chlorophyta</taxon>
        <taxon>core chlorophytes</taxon>
        <taxon>Chlorodendrophyceae</taxon>
        <taxon>Chlorodendrales</taxon>
        <taxon>Chlorodendraceae</taxon>
        <taxon>Tetraselmis</taxon>
    </lineage>
</organism>
<protein>
    <submittedName>
        <fullName evidence="1">Uncharacterized protein</fullName>
    </submittedName>
</protein>
<name>A0A061RCV5_9CHLO</name>
<dbReference type="AlphaFoldDB" id="A0A061RCV5"/>
<sequence length="41" mass="4899">LTRTSFTSYPVQRWSSGQRHARLEKSGYKQYRFFSTLNLSI</sequence>
<reference evidence="1" key="1">
    <citation type="submission" date="2014-05" db="EMBL/GenBank/DDBJ databases">
        <title>The transcriptome of the halophilic microalga Tetraselmis sp. GSL018 isolated from the Great Salt Lake, Utah.</title>
        <authorList>
            <person name="Jinkerson R.E."/>
            <person name="D'Adamo S."/>
            <person name="Posewitz M.C."/>
        </authorList>
    </citation>
    <scope>NUCLEOTIDE SEQUENCE</scope>
    <source>
        <strain evidence="1">GSL018</strain>
    </source>
</reference>
<feature type="non-terminal residue" evidence="1">
    <location>
        <position position="1"/>
    </location>
</feature>
<dbReference type="EMBL" id="GBEZ01017899">
    <property type="protein sequence ID" value="JAC68480.1"/>
    <property type="molecule type" value="Transcribed_RNA"/>
</dbReference>
<accession>A0A061RCV5</accession>